<dbReference type="InterPro" id="IPR036910">
    <property type="entry name" value="HMG_box_dom_sf"/>
</dbReference>
<reference evidence="3" key="1">
    <citation type="journal article" date="2020" name="Fungal Divers.">
        <title>Resolving the Mortierellaceae phylogeny through synthesis of multi-gene phylogenetics and phylogenomics.</title>
        <authorList>
            <person name="Vandepol N."/>
            <person name="Liber J."/>
            <person name="Desiro A."/>
            <person name="Na H."/>
            <person name="Kennedy M."/>
            <person name="Barry K."/>
            <person name="Grigoriev I.V."/>
            <person name="Miller A.N."/>
            <person name="O'Donnell K."/>
            <person name="Stajich J.E."/>
            <person name="Bonito G."/>
        </authorList>
    </citation>
    <scope>NUCLEOTIDE SEQUENCE</scope>
    <source>
        <strain evidence="3">NRRL 2769</strain>
    </source>
</reference>
<dbReference type="EMBL" id="JAAAID010002393">
    <property type="protein sequence ID" value="KAG0007352.1"/>
    <property type="molecule type" value="Genomic_DNA"/>
</dbReference>
<dbReference type="Pfam" id="PF04690">
    <property type="entry name" value="YABBY"/>
    <property type="match status" value="1"/>
</dbReference>
<dbReference type="Proteomes" id="UP000703661">
    <property type="component" value="Unassembled WGS sequence"/>
</dbReference>
<dbReference type="CDD" id="cd00084">
    <property type="entry name" value="HMG-box_SF"/>
    <property type="match status" value="1"/>
</dbReference>
<evidence type="ECO:0000313" key="4">
    <source>
        <dbReference type="Proteomes" id="UP000703661"/>
    </source>
</evidence>
<evidence type="ECO:0000313" key="3">
    <source>
        <dbReference type="EMBL" id="KAG0007352.1"/>
    </source>
</evidence>
<organism evidence="3 4">
    <name type="scientific">Entomortierella chlamydospora</name>
    <dbReference type="NCBI Taxonomy" id="101097"/>
    <lineage>
        <taxon>Eukaryota</taxon>
        <taxon>Fungi</taxon>
        <taxon>Fungi incertae sedis</taxon>
        <taxon>Mucoromycota</taxon>
        <taxon>Mortierellomycotina</taxon>
        <taxon>Mortierellomycetes</taxon>
        <taxon>Mortierellales</taxon>
        <taxon>Mortierellaceae</taxon>
        <taxon>Entomortierella</taxon>
    </lineage>
</organism>
<keyword evidence="4" id="KW-1185">Reference proteome</keyword>
<sequence length="79" mass="8674">MAKEKSTKKSTSGGAKKLSPYNKFMKAELAKVKAEKPSLGHKEAFKEVASRWKDAPENPKNAKTSQTVPIIPDIDDDNS</sequence>
<protein>
    <recommendedName>
        <fullName evidence="2">YABBY protein C-terminal domain-containing protein</fullName>
    </recommendedName>
</protein>
<gene>
    <name evidence="3" type="ORF">BGZ80_004756</name>
</gene>
<name>A0A9P6SVU6_9FUNG</name>
<dbReference type="AlphaFoldDB" id="A0A9P6SVU6"/>
<feature type="domain" description="YABBY protein C-terminal" evidence="2">
    <location>
        <begin position="19"/>
        <end position="58"/>
    </location>
</feature>
<feature type="region of interest" description="Disordered" evidence="1">
    <location>
        <begin position="1"/>
        <end position="20"/>
    </location>
</feature>
<comment type="caution">
    <text evidence="3">The sequence shown here is derived from an EMBL/GenBank/DDBJ whole genome shotgun (WGS) entry which is preliminary data.</text>
</comment>
<dbReference type="Gene3D" id="1.10.30.10">
    <property type="entry name" value="High mobility group box domain"/>
    <property type="match status" value="1"/>
</dbReference>
<feature type="region of interest" description="Disordered" evidence="1">
    <location>
        <begin position="50"/>
        <end position="79"/>
    </location>
</feature>
<dbReference type="InterPro" id="IPR056775">
    <property type="entry name" value="YABBY_C"/>
</dbReference>
<accession>A0A9P6SVU6</accession>
<dbReference type="SUPFAM" id="SSF47095">
    <property type="entry name" value="HMG-box"/>
    <property type="match status" value="1"/>
</dbReference>
<proteinExistence type="predicted"/>
<evidence type="ECO:0000259" key="2">
    <source>
        <dbReference type="Pfam" id="PF04690"/>
    </source>
</evidence>
<evidence type="ECO:0000256" key="1">
    <source>
        <dbReference type="SAM" id="MobiDB-lite"/>
    </source>
</evidence>